<reference evidence="2" key="1">
    <citation type="submission" date="2011-04" db="EMBL/GenBank/DDBJ databases">
        <title>Evolution of plant cell wall degrading machinery underlies the functional diversity of forest fungi.</title>
        <authorList>
            <consortium name="US DOE Joint Genome Institute (JGI-PGF)"/>
            <person name="Eastwood D.C."/>
            <person name="Floudas D."/>
            <person name="Binder M."/>
            <person name="Majcherczyk A."/>
            <person name="Schneider P."/>
            <person name="Aerts A."/>
            <person name="Asiegbu F.O."/>
            <person name="Baker S.E."/>
            <person name="Barry K."/>
            <person name="Bendiksby M."/>
            <person name="Blumentritt M."/>
            <person name="Coutinho P.M."/>
            <person name="Cullen D."/>
            <person name="Cullen D."/>
            <person name="Gathman A."/>
            <person name="Goodell B."/>
            <person name="Henrissat B."/>
            <person name="Ihrmark K."/>
            <person name="Kauserud H."/>
            <person name="Kohler A."/>
            <person name="LaButti K."/>
            <person name="Lapidus A."/>
            <person name="Lavin J.L."/>
            <person name="Lee Y.-H."/>
            <person name="Lindquist E."/>
            <person name="Lilly W."/>
            <person name="Lucas S."/>
            <person name="Morin E."/>
            <person name="Murat C."/>
            <person name="Oguiza J.A."/>
            <person name="Park J."/>
            <person name="Pisabarro A.G."/>
            <person name="Riley R."/>
            <person name="Rosling A."/>
            <person name="Salamov A."/>
            <person name="Schmidt O."/>
            <person name="Schmutz J."/>
            <person name="Skrede I."/>
            <person name="Stenlid J."/>
            <person name="Wiebenga A."/>
            <person name="Xie X."/>
            <person name="Kues U."/>
            <person name="Hibbett D.S."/>
            <person name="Hoffmeister D."/>
            <person name="Hogberg N."/>
            <person name="Martin F."/>
            <person name="Grigoriev I.V."/>
            <person name="Watkinson S.C."/>
        </authorList>
    </citation>
    <scope>NUCLEOTIDE SEQUENCE</scope>
    <source>
        <strain evidence="2">S7.9</strain>
    </source>
</reference>
<organism>
    <name type="scientific">Serpula lacrymans var. lacrymans (strain S7.9)</name>
    <name type="common">Dry rot fungus</name>
    <dbReference type="NCBI Taxonomy" id="578457"/>
    <lineage>
        <taxon>Eukaryota</taxon>
        <taxon>Fungi</taxon>
        <taxon>Dikarya</taxon>
        <taxon>Basidiomycota</taxon>
        <taxon>Agaricomycotina</taxon>
        <taxon>Agaricomycetes</taxon>
        <taxon>Agaricomycetidae</taxon>
        <taxon>Boletales</taxon>
        <taxon>Coniophorineae</taxon>
        <taxon>Serpulaceae</taxon>
        <taxon>Serpula</taxon>
    </lineage>
</organism>
<gene>
    <name evidence="2" type="ORF">SERLADRAFT_435232</name>
</gene>
<dbReference type="AlphaFoldDB" id="F8NMQ6"/>
<dbReference type="OrthoDB" id="2496395at2759"/>
<dbReference type="KEGG" id="sla:SERLADRAFT_435232"/>
<dbReference type="RefSeq" id="XP_007315544.1">
    <property type="nucleotide sequence ID" value="XM_007315482.1"/>
</dbReference>
<dbReference type="GeneID" id="18814518"/>
<feature type="compositionally biased region" description="Acidic residues" evidence="1">
    <location>
        <begin position="192"/>
        <end position="204"/>
    </location>
</feature>
<dbReference type="EMBL" id="GL945431">
    <property type="protein sequence ID" value="EGO27453.1"/>
    <property type="molecule type" value="Genomic_DNA"/>
</dbReference>
<dbReference type="HOGENOM" id="CLU_1518276_0_0_1"/>
<feature type="region of interest" description="Disordered" evidence="1">
    <location>
        <begin position="144"/>
        <end position="213"/>
    </location>
</feature>
<proteinExistence type="predicted"/>
<evidence type="ECO:0000313" key="2">
    <source>
        <dbReference type="EMBL" id="EGO27453.1"/>
    </source>
</evidence>
<dbReference type="Proteomes" id="UP000008064">
    <property type="component" value="Unassembled WGS sequence"/>
</dbReference>
<protein>
    <submittedName>
        <fullName evidence="2">Uncharacterized protein</fullName>
    </submittedName>
</protein>
<name>F8NMQ6_SERL9</name>
<sequence>MNSLLGTKQGLMHEPLDLTRDIPVLMLSLMDHEIDSIKHGRQLDEGDLPVPDVITIGLQQLTDATNNPIEEYNKVFKRLQARRQLQPVIGPGSAQPMSAPVTDTEATTTPVMNDLPGESSTVVNEGIAGDGDAVKHFIVTDADMEEEEEEGDFEHSAREDEREETLTLEGPEDISLDMDTEDMGGVNIYEESKEEDETDIDIDTDTGSSYCEM</sequence>
<evidence type="ECO:0000256" key="1">
    <source>
        <dbReference type="SAM" id="MobiDB-lite"/>
    </source>
</evidence>
<feature type="compositionally biased region" description="Acidic residues" evidence="1">
    <location>
        <begin position="170"/>
        <end position="182"/>
    </location>
</feature>
<accession>F8NMQ6</accession>